<dbReference type="GO" id="GO:0003700">
    <property type="term" value="F:DNA-binding transcription factor activity"/>
    <property type="evidence" value="ECO:0007669"/>
    <property type="project" value="InterPro"/>
</dbReference>
<dbReference type="PRINTS" id="PR00032">
    <property type="entry name" value="HTHARAC"/>
</dbReference>
<protein>
    <submittedName>
        <fullName evidence="5">Helix-turn-helix domain-containing protein</fullName>
    </submittedName>
</protein>
<dbReference type="InterPro" id="IPR009057">
    <property type="entry name" value="Homeodomain-like_sf"/>
</dbReference>
<dbReference type="PANTHER" id="PTHR43280:SF2">
    <property type="entry name" value="HTH-TYPE TRANSCRIPTIONAL REGULATOR EXSA"/>
    <property type="match status" value="1"/>
</dbReference>
<keyword evidence="3" id="KW-0804">Transcription</keyword>
<dbReference type="Gene3D" id="1.10.10.60">
    <property type="entry name" value="Homeodomain-like"/>
    <property type="match status" value="2"/>
</dbReference>
<dbReference type="OrthoDB" id="9816335at2"/>
<dbReference type="GO" id="GO:0043565">
    <property type="term" value="F:sequence-specific DNA binding"/>
    <property type="evidence" value="ECO:0007669"/>
    <property type="project" value="InterPro"/>
</dbReference>
<name>A0A554A0R8_9BACI</name>
<dbReference type="SUPFAM" id="SSF51182">
    <property type="entry name" value="RmlC-like cupins"/>
    <property type="match status" value="1"/>
</dbReference>
<evidence type="ECO:0000259" key="4">
    <source>
        <dbReference type="PROSITE" id="PS01124"/>
    </source>
</evidence>
<dbReference type="InterPro" id="IPR018060">
    <property type="entry name" value="HTH_AraC"/>
</dbReference>
<dbReference type="PANTHER" id="PTHR43280">
    <property type="entry name" value="ARAC-FAMILY TRANSCRIPTIONAL REGULATOR"/>
    <property type="match status" value="1"/>
</dbReference>
<dbReference type="SUPFAM" id="SSF46689">
    <property type="entry name" value="Homeodomain-like"/>
    <property type="match status" value="1"/>
</dbReference>
<comment type="caution">
    <text evidence="5">The sequence shown here is derived from an EMBL/GenBank/DDBJ whole genome shotgun (WGS) entry which is preliminary data.</text>
</comment>
<dbReference type="Proteomes" id="UP000318521">
    <property type="component" value="Unassembled WGS sequence"/>
</dbReference>
<evidence type="ECO:0000256" key="3">
    <source>
        <dbReference type="ARBA" id="ARBA00023163"/>
    </source>
</evidence>
<dbReference type="AlphaFoldDB" id="A0A554A0R8"/>
<dbReference type="InterPro" id="IPR011051">
    <property type="entry name" value="RmlC_Cupin_sf"/>
</dbReference>
<dbReference type="InterPro" id="IPR003313">
    <property type="entry name" value="AraC-bd"/>
</dbReference>
<dbReference type="SMART" id="SM00342">
    <property type="entry name" value="HTH_ARAC"/>
    <property type="match status" value="1"/>
</dbReference>
<gene>
    <name evidence="5" type="ORF">FN960_05975</name>
</gene>
<dbReference type="Pfam" id="PF12833">
    <property type="entry name" value="HTH_18"/>
    <property type="match status" value="1"/>
</dbReference>
<dbReference type="InterPro" id="IPR020449">
    <property type="entry name" value="Tscrpt_reg_AraC-type_HTH"/>
</dbReference>
<keyword evidence="6" id="KW-1185">Reference proteome</keyword>
<feature type="domain" description="HTH araC/xylS-type" evidence="4">
    <location>
        <begin position="221"/>
        <end position="318"/>
    </location>
</feature>
<keyword evidence="1" id="KW-0805">Transcription regulation</keyword>
<evidence type="ECO:0000313" key="5">
    <source>
        <dbReference type="EMBL" id="TSB47285.1"/>
    </source>
</evidence>
<keyword evidence="2" id="KW-0238">DNA-binding</keyword>
<reference evidence="5 6" key="1">
    <citation type="submission" date="2019-07" db="EMBL/GenBank/DDBJ databases">
        <authorList>
            <person name="Park Y.J."/>
            <person name="Jeong S.E."/>
            <person name="Jung H.S."/>
        </authorList>
    </citation>
    <scope>NUCLEOTIDE SEQUENCE [LARGE SCALE GENOMIC DNA]</scope>
    <source>
        <strain evidence="6">P16(2019)</strain>
    </source>
</reference>
<dbReference type="EMBL" id="VLXZ01000003">
    <property type="protein sequence ID" value="TSB47285.1"/>
    <property type="molecule type" value="Genomic_DNA"/>
</dbReference>
<dbReference type="InterPro" id="IPR014710">
    <property type="entry name" value="RmlC-like_jellyroll"/>
</dbReference>
<organism evidence="5 6">
    <name type="scientific">Alkalicoccobacillus porphyridii</name>
    <dbReference type="NCBI Taxonomy" id="2597270"/>
    <lineage>
        <taxon>Bacteria</taxon>
        <taxon>Bacillati</taxon>
        <taxon>Bacillota</taxon>
        <taxon>Bacilli</taxon>
        <taxon>Bacillales</taxon>
        <taxon>Bacillaceae</taxon>
        <taxon>Alkalicoccobacillus</taxon>
    </lineage>
</organism>
<evidence type="ECO:0000256" key="1">
    <source>
        <dbReference type="ARBA" id="ARBA00023015"/>
    </source>
</evidence>
<evidence type="ECO:0000256" key="2">
    <source>
        <dbReference type="ARBA" id="ARBA00023125"/>
    </source>
</evidence>
<accession>A0A554A0R8</accession>
<dbReference type="Pfam" id="PF02311">
    <property type="entry name" value="AraC_binding"/>
    <property type="match status" value="1"/>
</dbReference>
<dbReference type="RefSeq" id="WP_143847785.1">
    <property type="nucleotide sequence ID" value="NZ_VLXZ01000003.1"/>
</dbReference>
<sequence length="319" mass="37274">MKQRILKQLTPLTKEEKEILSNKKVSTITYTSQPHFTQVESKKFLADDESMMIRKHTRFAHFPKHSHDYIEVSYVLRGSLTQTVADKTLTLNEGDLMFLNQHINHEIQPCKQEDIIINFIIQPNFFEYIFSFLNMKGPIYRFLMDSLYTYSYRGQYLTFNTNGDESIQELLLSIIYEMLQPQEATKARVKLKVGLLLVELSQSDYQFGGAETLTLHTSWVQETIEYINSSYKTATLKDMASQLELQDYALSKIIKQITNQTFKQLLKEKRLAVAKEMLAKTDLPITTIVHEVGYDNVSYFYRVFQREFGMTPKDFRASV</sequence>
<evidence type="ECO:0000313" key="6">
    <source>
        <dbReference type="Proteomes" id="UP000318521"/>
    </source>
</evidence>
<proteinExistence type="predicted"/>
<dbReference type="PROSITE" id="PS01124">
    <property type="entry name" value="HTH_ARAC_FAMILY_2"/>
    <property type="match status" value="1"/>
</dbReference>
<dbReference type="Gene3D" id="2.60.120.10">
    <property type="entry name" value="Jelly Rolls"/>
    <property type="match status" value="1"/>
</dbReference>